<dbReference type="Gene3D" id="3.60.15.10">
    <property type="entry name" value="Ribonuclease Z/Hydroxyacylglutathione hydrolase-like"/>
    <property type="match status" value="1"/>
</dbReference>
<dbReference type="EMBL" id="UFSX01000001">
    <property type="protein sequence ID" value="SUV28928.1"/>
    <property type="molecule type" value="Genomic_DNA"/>
</dbReference>
<dbReference type="InterPro" id="IPR036866">
    <property type="entry name" value="RibonucZ/Hydroxyglut_hydro"/>
</dbReference>
<keyword evidence="1" id="KW-0732">Signal</keyword>
<proteinExistence type="predicted"/>
<reference evidence="2 3" key="1">
    <citation type="submission" date="2018-06" db="EMBL/GenBank/DDBJ databases">
        <authorList>
            <consortium name="Pathogen Informatics"/>
            <person name="Doyle S."/>
        </authorList>
    </citation>
    <scope>NUCLEOTIDE SEQUENCE [LARGE SCALE GENOMIC DNA]</scope>
    <source>
        <strain evidence="2 3">NCTC11155</strain>
    </source>
</reference>
<evidence type="ECO:0000313" key="2">
    <source>
        <dbReference type="EMBL" id="SUV28928.1"/>
    </source>
</evidence>
<feature type="chain" id="PRO_5016970800" evidence="1">
    <location>
        <begin position="25"/>
        <end position="359"/>
    </location>
</feature>
<dbReference type="PROSITE" id="PS51257">
    <property type="entry name" value="PROKAR_LIPOPROTEIN"/>
    <property type="match status" value="1"/>
</dbReference>
<gene>
    <name evidence="2" type="ORF">NCTC11155_00889</name>
</gene>
<dbReference type="SUPFAM" id="SSF56281">
    <property type="entry name" value="Metallo-hydrolase/oxidoreductase"/>
    <property type="match status" value="1"/>
</dbReference>
<dbReference type="STRING" id="483216.BACEGG_01744"/>
<dbReference type="Pfam" id="PF13483">
    <property type="entry name" value="Lactamase_B_3"/>
    <property type="match status" value="1"/>
</dbReference>
<evidence type="ECO:0000256" key="1">
    <source>
        <dbReference type="SAM" id="SignalP"/>
    </source>
</evidence>
<dbReference type="RefSeq" id="WP_004290033.1">
    <property type="nucleotide sequence ID" value="NZ_CABKNQ010000019.1"/>
</dbReference>
<evidence type="ECO:0000313" key="3">
    <source>
        <dbReference type="Proteomes" id="UP000254424"/>
    </source>
</evidence>
<name>A0A380YM22_9BACE</name>
<accession>A0A380YM22</accession>
<dbReference type="Proteomes" id="UP000254424">
    <property type="component" value="Unassembled WGS sequence"/>
</dbReference>
<protein>
    <submittedName>
        <fullName evidence="2">Beta-lactamase superfamily domain</fullName>
    </submittedName>
</protein>
<dbReference type="AlphaFoldDB" id="A0A380YM22"/>
<feature type="signal peptide" evidence="1">
    <location>
        <begin position="1"/>
        <end position="24"/>
    </location>
</feature>
<organism evidence="2 3">
    <name type="scientific">Bacteroides eggerthii</name>
    <dbReference type="NCBI Taxonomy" id="28111"/>
    <lineage>
        <taxon>Bacteria</taxon>
        <taxon>Pseudomonadati</taxon>
        <taxon>Bacteroidota</taxon>
        <taxon>Bacteroidia</taxon>
        <taxon>Bacteroidales</taxon>
        <taxon>Bacteroidaceae</taxon>
        <taxon>Bacteroides</taxon>
    </lineage>
</organism>
<sequence length="359" mass="40477">MNKIRKIRYILCCLLAVGIMGCSDDDNNSIVTGYEGILDNLAASVNATSQELWSTSPLVLDAKRTDAMEKLQDYADKCKADYFSVFLSGYDQTSLNMAKSDSILYFYRTAFERVLDGVKSSTVENGTAQIWLLYNMGYIIKTPSGCFGIDISHRWAEEFAPYLDFLCVTHKHSDHYSNNLIQAMYDLDKPVLSNYLQPVASYPFYSKKSEEYTIGNFKIRTCITNHNEASLKNFVTVFYIDCGDDAGGLTLIHTGDSNFKPVQYADITDANDVNHHVNVLIPRYAPNALTENDIIGTGTGQVTPDYVLLSHVLELSHADEEDSRWTVQSAWERASKINCQQTYVPMWGEKLVWKNGKLN</sequence>
<dbReference type="GeneID" id="93070820"/>